<dbReference type="AlphaFoldDB" id="A0A6J4VHS8"/>
<reference evidence="2" key="1">
    <citation type="submission" date="2020-02" db="EMBL/GenBank/DDBJ databases">
        <authorList>
            <person name="Meier V. D."/>
        </authorList>
    </citation>
    <scope>NUCLEOTIDE SEQUENCE</scope>
    <source>
        <strain evidence="2">AVDCRST_MAG49</strain>
    </source>
</reference>
<name>A0A6J4VHS8_9BACT</name>
<evidence type="ECO:0000313" key="2">
    <source>
        <dbReference type="EMBL" id="CAA9578935.1"/>
    </source>
</evidence>
<evidence type="ECO:0000256" key="1">
    <source>
        <dbReference type="SAM" id="MobiDB-lite"/>
    </source>
</evidence>
<feature type="region of interest" description="Disordered" evidence="1">
    <location>
        <begin position="75"/>
        <end position="96"/>
    </location>
</feature>
<proteinExistence type="predicted"/>
<dbReference type="EMBL" id="CADCWG010000320">
    <property type="protein sequence ID" value="CAA9578935.1"/>
    <property type="molecule type" value="Genomic_DNA"/>
</dbReference>
<organism evidence="2">
    <name type="scientific">uncultured Thermomicrobiales bacterium</name>
    <dbReference type="NCBI Taxonomy" id="1645740"/>
    <lineage>
        <taxon>Bacteria</taxon>
        <taxon>Pseudomonadati</taxon>
        <taxon>Thermomicrobiota</taxon>
        <taxon>Thermomicrobia</taxon>
        <taxon>Thermomicrobiales</taxon>
        <taxon>environmental samples</taxon>
    </lineage>
</organism>
<gene>
    <name evidence="2" type="ORF">AVDCRST_MAG49-4562</name>
</gene>
<sequence length="128" mass="14288">MSVAMLEALRPRVLPMLRLVAEEYGGRMPEGYPLVVDTVEQGAIGLEIDSSYALYLVSDGDELFVDMYRRVPRNDARSSGSRMRHGGAPFHDRRPISPTISDQAIRNLIAELMSHYNFAPGIIHITDS</sequence>
<protein>
    <submittedName>
        <fullName evidence="2">Uncharacterized protein</fullName>
    </submittedName>
</protein>
<accession>A0A6J4VHS8</accession>